<evidence type="ECO:0000256" key="3">
    <source>
        <dbReference type="ARBA" id="ARBA00022448"/>
    </source>
</evidence>
<sequence length="486" mass="56539">MKLPMIGGEYINKLFGSTTGKLKKLAKPLFRDGVGDLMDKGNLWIVPGFTLFAFAVLWTTKLSKIALEEATCKGASIYDFNGSKLEEDAQKHCQTAKRYYVLPDEPIPYDLHWREQRTVKNPEWILFFWAPIVFVMYVLARFIWTLLLDNQAFECCLTLAPLFLLLVVLPLMIGSGYRTYGIDVAKAWWEHREWKGVPLKPAIGSSTAPGQLPLIPRITYCDYHFVTMGNSHMLTYRCYLDANWHERTALFTWAMLVFLAFINFVNLFFWVLWAFRMCSRIKRKKWVMKKWLNQDGFAPGERKYMADFAETFKMGNILLFYYIEAHTDRTVASSFCTALFQQWLETRINEEAQPKDRVIMPIAEPTAPPMSVKKIGWELDGDDNTEAPESLPPSYCSRLQSEEPSALPRMYSIPRMYRYQFPRKTSYDSGRRRRSYYDRYDRVFKEVPEDPPKHSSSSEDVNKPQPETESSKHSASSENVKKQTAK</sequence>
<evidence type="ECO:0000256" key="8">
    <source>
        <dbReference type="ARBA" id="ARBA00022989"/>
    </source>
</evidence>
<organism evidence="14 15">
    <name type="scientific">Acrobeloides nanus</name>
    <dbReference type="NCBI Taxonomy" id="290746"/>
    <lineage>
        <taxon>Eukaryota</taxon>
        <taxon>Metazoa</taxon>
        <taxon>Ecdysozoa</taxon>
        <taxon>Nematoda</taxon>
        <taxon>Chromadorea</taxon>
        <taxon>Rhabditida</taxon>
        <taxon>Tylenchina</taxon>
        <taxon>Cephalobomorpha</taxon>
        <taxon>Cephaloboidea</taxon>
        <taxon>Cephalobidae</taxon>
        <taxon>Acrobeloides</taxon>
    </lineage>
</organism>
<evidence type="ECO:0000256" key="2">
    <source>
        <dbReference type="ARBA" id="ARBA00004651"/>
    </source>
</evidence>
<evidence type="ECO:0000256" key="4">
    <source>
        <dbReference type="ARBA" id="ARBA00022475"/>
    </source>
</evidence>
<accession>A0A914CY59</accession>
<feature type="transmembrane region" description="Helical" evidence="12">
    <location>
        <begin position="41"/>
        <end position="59"/>
    </location>
</feature>
<feature type="transmembrane region" description="Helical" evidence="12">
    <location>
        <begin position="124"/>
        <end position="144"/>
    </location>
</feature>
<dbReference type="AlphaFoldDB" id="A0A914CY59"/>
<dbReference type="GO" id="GO:0034220">
    <property type="term" value="P:monoatomic ion transmembrane transport"/>
    <property type="evidence" value="ECO:0007669"/>
    <property type="project" value="UniProtKB-KW"/>
</dbReference>
<evidence type="ECO:0000313" key="15">
    <source>
        <dbReference type="WBParaSite" id="ACRNAN_scaffold1619.g23246.t1"/>
    </source>
</evidence>
<evidence type="ECO:0000256" key="7">
    <source>
        <dbReference type="ARBA" id="ARBA00022949"/>
    </source>
</evidence>
<evidence type="ECO:0000256" key="10">
    <source>
        <dbReference type="ARBA" id="ARBA00023136"/>
    </source>
</evidence>
<dbReference type="GO" id="GO:0005886">
    <property type="term" value="C:plasma membrane"/>
    <property type="evidence" value="ECO:0007669"/>
    <property type="project" value="UniProtKB-SubCell"/>
</dbReference>
<feature type="transmembrane region" description="Helical" evidence="12">
    <location>
        <begin position="250"/>
        <end position="275"/>
    </location>
</feature>
<comment type="function">
    <text evidence="12">Structural component of the gap junctions.</text>
</comment>
<evidence type="ECO:0000256" key="5">
    <source>
        <dbReference type="ARBA" id="ARBA00022692"/>
    </source>
</evidence>
<evidence type="ECO:0000256" key="13">
    <source>
        <dbReference type="SAM" id="MobiDB-lite"/>
    </source>
</evidence>
<evidence type="ECO:0000256" key="12">
    <source>
        <dbReference type="RuleBase" id="RU010713"/>
    </source>
</evidence>
<evidence type="ECO:0000256" key="1">
    <source>
        <dbReference type="ARBA" id="ARBA00004610"/>
    </source>
</evidence>
<evidence type="ECO:0000256" key="11">
    <source>
        <dbReference type="ARBA" id="ARBA00023303"/>
    </source>
</evidence>
<feature type="compositionally biased region" description="Polar residues" evidence="13">
    <location>
        <begin position="463"/>
        <end position="478"/>
    </location>
</feature>
<comment type="similarity">
    <text evidence="12">Belongs to the pannexin family.</text>
</comment>
<dbReference type="Pfam" id="PF00876">
    <property type="entry name" value="Innexin"/>
    <property type="match status" value="1"/>
</dbReference>
<dbReference type="WBParaSite" id="ACRNAN_scaffold1619.g23246.t1">
    <property type="protein sequence ID" value="ACRNAN_scaffold1619.g23246.t1"/>
    <property type="gene ID" value="ACRNAN_scaffold1619.g23246"/>
</dbReference>
<keyword evidence="6" id="KW-0303">Gap junction</keyword>
<dbReference type="GO" id="GO:0005921">
    <property type="term" value="C:gap junction"/>
    <property type="evidence" value="ECO:0007669"/>
    <property type="project" value="UniProtKB-SubCell"/>
</dbReference>
<feature type="region of interest" description="Disordered" evidence="13">
    <location>
        <begin position="375"/>
        <end position="402"/>
    </location>
</feature>
<keyword evidence="9 12" id="KW-0406">Ion transport</keyword>
<feature type="compositionally biased region" description="Basic and acidic residues" evidence="13">
    <location>
        <begin position="439"/>
        <end position="462"/>
    </location>
</feature>
<dbReference type="PANTHER" id="PTHR11893">
    <property type="entry name" value="INNEXIN"/>
    <property type="match status" value="1"/>
</dbReference>
<dbReference type="PROSITE" id="PS51013">
    <property type="entry name" value="PANNEXIN"/>
    <property type="match status" value="1"/>
</dbReference>
<feature type="transmembrane region" description="Helical" evidence="12">
    <location>
        <begin position="156"/>
        <end position="173"/>
    </location>
</feature>
<dbReference type="InterPro" id="IPR000990">
    <property type="entry name" value="Innexin"/>
</dbReference>
<keyword evidence="5 12" id="KW-0812">Transmembrane</keyword>
<keyword evidence="3 12" id="KW-0813">Transport</keyword>
<evidence type="ECO:0000313" key="14">
    <source>
        <dbReference type="Proteomes" id="UP000887540"/>
    </source>
</evidence>
<keyword evidence="11 12" id="KW-0407">Ion channel</keyword>
<keyword evidence="10 12" id="KW-0472">Membrane</keyword>
<proteinExistence type="inferred from homology"/>
<feature type="region of interest" description="Disordered" evidence="13">
    <location>
        <begin position="439"/>
        <end position="486"/>
    </location>
</feature>
<comment type="subcellular location">
    <subcellularLocation>
        <location evidence="1">Cell junction</location>
        <location evidence="1">Gap junction</location>
    </subcellularLocation>
    <subcellularLocation>
        <location evidence="2 12">Cell membrane</location>
        <topology evidence="2 12">Multi-pass membrane protein</topology>
    </subcellularLocation>
</comment>
<keyword evidence="8 12" id="KW-1133">Transmembrane helix</keyword>
<name>A0A914CY59_9BILA</name>
<evidence type="ECO:0000256" key="6">
    <source>
        <dbReference type="ARBA" id="ARBA00022868"/>
    </source>
</evidence>
<dbReference type="PANTHER" id="PTHR11893:SF36">
    <property type="entry name" value="INNEXIN-5"/>
    <property type="match status" value="1"/>
</dbReference>
<keyword evidence="4" id="KW-1003">Cell membrane</keyword>
<keyword evidence="7" id="KW-0965">Cell junction</keyword>
<dbReference type="Proteomes" id="UP000887540">
    <property type="component" value="Unplaced"/>
</dbReference>
<protein>
    <recommendedName>
        <fullName evidence="12">Innexin</fullName>
    </recommendedName>
</protein>
<keyword evidence="14" id="KW-1185">Reference proteome</keyword>
<evidence type="ECO:0000256" key="9">
    <source>
        <dbReference type="ARBA" id="ARBA00023065"/>
    </source>
</evidence>
<gene>
    <name evidence="12" type="primary">inx</name>
</gene>
<reference evidence="15" key="1">
    <citation type="submission" date="2022-11" db="UniProtKB">
        <authorList>
            <consortium name="WormBaseParasite"/>
        </authorList>
    </citation>
    <scope>IDENTIFICATION</scope>
</reference>